<dbReference type="Proteomes" id="UP000292665">
    <property type="component" value="Unassembled WGS sequence"/>
</dbReference>
<feature type="domain" description="Polysaccharide pyruvyl transferase" evidence="1">
    <location>
        <begin position="52"/>
        <end position="298"/>
    </location>
</feature>
<name>A0A4V1Y9Y2_9FIRM</name>
<sequence length="361" mass="42668">MSIKGEIYRHLPLDLKISIEIYKKTKNEEQKCINNVGNKPKIYIIGESDNGNVGDLAISLSQYEFVREKVGGDIEIIRILYSDFWKYFKWIEKNITEDDLIIIVGGGNIGDVYIEAEEIRQVIIRKYPQNEIIVFPSTIFYQNTSKNNEIYQKSLKIYNTHKKLFLYARERYSYDLLKKFYPHCKVYLLPDIVFSYPYITNNLPRENKILLCLRHDAEGVLSENQINKILDVCKAKCKNVFFTDTFIENVYAPDDSKRKEIIQKKLAEFSQAQLIITDRLHGMILAYLSKTPCIVLSNYNYKIEGVYEWIKEIEWVVYTDKIEKIDSLTDELMGKTFIKDSKKLEYKTLEKQLDSWVKQWR</sequence>
<evidence type="ECO:0000313" key="3">
    <source>
        <dbReference type="Proteomes" id="UP000292665"/>
    </source>
</evidence>
<organism evidence="2 3">
    <name type="scientific">[Ruminococcus] torques</name>
    <dbReference type="NCBI Taxonomy" id="33039"/>
    <lineage>
        <taxon>Bacteria</taxon>
        <taxon>Bacillati</taxon>
        <taxon>Bacillota</taxon>
        <taxon>Clostridia</taxon>
        <taxon>Lachnospirales</taxon>
        <taxon>Lachnospiraceae</taxon>
        <taxon>Mediterraneibacter</taxon>
    </lineage>
</organism>
<evidence type="ECO:0000259" key="1">
    <source>
        <dbReference type="Pfam" id="PF04230"/>
    </source>
</evidence>
<gene>
    <name evidence="2" type="ORF">EAI93_12120</name>
</gene>
<dbReference type="RefSeq" id="WP_129795019.1">
    <property type="nucleotide sequence ID" value="NZ_JBBJJQ010000017.1"/>
</dbReference>
<dbReference type="InterPro" id="IPR007345">
    <property type="entry name" value="Polysacch_pyruvyl_Trfase"/>
</dbReference>
<protein>
    <recommendedName>
        <fullName evidence="1">Polysaccharide pyruvyl transferase domain-containing protein</fullName>
    </recommendedName>
</protein>
<comment type="caution">
    <text evidence="2">The sequence shown here is derived from an EMBL/GenBank/DDBJ whole genome shotgun (WGS) entry which is preliminary data.</text>
</comment>
<dbReference type="Pfam" id="PF04230">
    <property type="entry name" value="PS_pyruv_trans"/>
    <property type="match status" value="1"/>
</dbReference>
<proteinExistence type="predicted"/>
<evidence type="ECO:0000313" key="2">
    <source>
        <dbReference type="EMBL" id="RYS77752.1"/>
    </source>
</evidence>
<reference evidence="2 3" key="1">
    <citation type="journal article" date="2019" name="Science, e1252229">
        <title>Invertible promoters mediate bacterial phase variation, antibiotic resistance, and host adaptation in the gut.</title>
        <authorList>
            <person name="Jiang X."/>
            <person name="Hall A.B."/>
            <person name="Arthur T.D."/>
            <person name="Plichta D.R."/>
            <person name="Covington C.T."/>
            <person name="Poyet M."/>
            <person name="Crothers J."/>
            <person name="Moses P.L."/>
            <person name="Tolonen A.C."/>
            <person name="Vlamakis H."/>
            <person name="Alm E.J."/>
            <person name="Xavier R.J."/>
        </authorList>
    </citation>
    <scope>NUCLEOTIDE SEQUENCE [LARGE SCALE GENOMIC DNA]</scope>
    <source>
        <strain evidence="3">aa_0143</strain>
    </source>
</reference>
<dbReference type="AlphaFoldDB" id="A0A4V1Y9Y2"/>
<accession>A0A4V1Y9Y2</accession>
<dbReference type="EMBL" id="RCYR01000031">
    <property type="protein sequence ID" value="RYS77752.1"/>
    <property type="molecule type" value="Genomic_DNA"/>
</dbReference>